<dbReference type="EMBL" id="CM001403">
    <property type="protein sequence ID" value="EHQ25654.1"/>
    <property type="molecule type" value="Genomic_DNA"/>
</dbReference>
<protein>
    <submittedName>
        <fullName evidence="1">Uncharacterized protein</fullName>
    </submittedName>
</protein>
<dbReference type="OrthoDB" id="773214at2"/>
<reference evidence="1" key="1">
    <citation type="submission" date="2011-09" db="EMBL/GenBank/DDBJ databases">
        <title>The permanent draft genome of Mucilaginibacter paludis DSM 18603.</title>
        <authorList>
            <consortium name="US DOE Joint Genome Institute (JGI-PGF)"/>
            <person name="Lucas S."/>
            <person name="Han J."/>
            <person name="Lapidus A."/>
            <person name="Bruce D."/>
            <person name="Goodwin L."/>
            <person name="Pitluck S."/>
            <person name="Peters L."/>
            <person name="Kyrpides N."/>
            <person name="Mavromatis K."/>
            <person name="Ivanova N."/>
            <person name="Mikhailova N."/>
            <person name="Held B."/>
            <person name="Detter J.C."/>
            <person name="Tapia R."/>
            <person name="Han C."/>
            <person name="Land M."/>
            <person name="Hauser L."/>
            <person name="Markowitz V."/>
            <person name="Cheng J.-F."/>
            <person name="Hugenholtz P."/>
            <person name="Woyke T."/>
            <person name="Wu D."/>
            <person name="Tindall B."/>
            <person name="Brambilla E."/>
            <person name="Klenk H.-P."/>
            <person name="Eisen J.A."/>
        </authorList>
    </citation>
    <scope>NUCLEOTIDE SEQUENCE [LARGE SCALE GENOMIC DNA]</scope>
    <source>
        <strain evidence="1">DSM 18603</strain>
    </source>
</reference>
<evidence type="ECO:0000313" key="2">
    <source>
        <dbReference type="Proteomes" id="UP000002774"/>
    </source>
</evidence>
<gene>
    <name evidence="1" type="ORF">Mucpa_1496</name>
</gene>
<accession>H1Y1V1</accession>
<dbReference type="RefSeq" id="WP_008505493.1">
    <property type="nucleotide sequence ID" value="NZ_CM001403.1"/>
</dbReference>
<dbReference type="STRING" id="714943.Mucpa_1496"/>
<dbReference type="eggNOG" id="ENOG502ZQJT">
    <property type="taxonomic scope" value="Bacteria"/>
</dbReference>
<sequence length="66" mass="7636">MTTLTIELTNGKALKLLQDLEDLNLIRVIKKPIQLSSLRDKIKTKMTSEAIDKQVSELRDEWQRAI</sequence>
<dbReference type="HOGENOM" id="CLU_2826438_0_0_10"/>
<evidence type="ECO:0000313" key="1">
    <source>
        <dbReference type="EMBL" id="EHQ25654.1"/>
    </source>
</evidence>
<organism evidence="1 2">
    <name type="scientific">Mucilaginibacter paludis DSM 18603</name>
    <dbReference type="NCBI Taxonomy" id="714943"/>
    <lineage>
        <taxon>Bacteria</taxon>
        <taxon>Pseudomonadati</taxon>
        <taxon>Bacteroidota</taxon>
        <taxon>Sphingobacteriia</taxon>
        <taxon>Sphingobacteriales</taxon>
        <taxon>Sphingobacteriaceae</taxon>
        <taxon>Mucilaginibacter</taxon>
    </lineage>
</organism>
<name>H1Y1V1_9SPHI</name>
<dbReference type="Proteomes" id="UP000002774">
    <property type="component" value="Chromosome"/>
</dbReference>
<keyword evidence="2" id="KW-1185">Reference proteome</keyword>
<proteinExistence type="predicted"/>
<dbReference type="AlphaFoldDB" id="H1Y1V1"/>